<dbReference type="AlphaFoldDB" id="A0ABD3SIT0"/>
<comment type="caution">
    <text evidence="4">The sequence shown here is derived from an EMBL/GenBank/DDBJ whole genome shotgun (WGS) entry which is preliminary data.</text>
</comment>
<proteinExistence type="predicted"/>
<keyword evidence="5" id="KW-1185">Reference proteome</keyword>
<reference evidence="4 5" key="1">
    <citation type="submission" date="2024-12" db="EMBL/GenBank/DDBJ databases">
        <title>The unique morphological basis and parallel evolutionary history of personate flowers in Penstemon.</title>
        <authorList>
            <person name="Depatie T.H."/>
            <person name="Wessinger C.A."/>
        </authorList>
    </citation>
    <scope>NUCLEOTIDE SEQUENCE [LARGE SCALE GENOMIC DNA]</scope>
    <source>
        <strain evidence="4">WTNN_2</strain>
        <tissue evidence="4">Leaf</tissue>
    </source>
</reference>
<gene>
    <name evidence="4" type="ORF">ACJIZ3_020241</name>
</gene>
<dbReference type="EMBL" id="JBJXBP010000006">
    <property type="protein sequence ID" value="KAL3824212.1"/>
    <property type="molecule type" value="Genomic_DNA"/>
</dbReference>
<accession>A0ABD3SIT0</accession>
<feature type="region of interest" description="Disordered" evidence="2">
    <location>
        <begin position="202"/>
        <end position="223"/>
    </location>
</feature>
<dbReference type="PROSITE" id="PS50105">
    <property type="entry name" value="SAM_DOMAIN"/>
    <property type="match status" value="1"/>
</dbReference>
<keyword evidence="1" id="KW-0677">Repeat</keyword>
<dbReference type="InterPro" id="IPR001660">
    <property type="entry name" value="SAM"/>
</dbReference>
<dbReference type="PANTHER" id="PTHR10627">
    <property type="entry name" value="SCP160"/>
    <property type="match status" value="1"/>
</dbReference>
<evidence type="ECO:0000256" key="2">
    <source>
        <dbReference type="SAM" id="MobiDB-lite"/>
    </source>
</evidence>
<dbReference type="InterPro" id="IPR013761">
    <property type="entry name" value="SAM/pointed_sf"/>
</dbReference>
<evidence type="ECO:0000256" key="1">
    <source>
        <dbReference type="ARBA" id="ARBA00022737"/>
    </source>
</evidence>
<name>A0ABD3SIT0_9LAMI</name>
<dbReference type="Gene3D" id="1.10.150.50">
    <property type="entry name" value="Transcription Factor, Ets-1"/>
    <property type="match status" value="1"/>
</dbReference>
<protein>
    <recommendedName>
        <fullName evidence="3">SAM domain-containing protein</fullName>
    </recommendedName>
</protein>
<evidence type="ECO:0000313" key="5">
    <source>
        <dbReference type="Proteomes" id="UP001634393"/>
    </source>
</evidence>
<evidence type="ECO:0000313" key="4">
    <source>
        <dbReference type="EMBL" id="KAL3824212.1"/>
    </source>
</evidence>
<organism evidence="4 5">
    <name type="scientific">Penstemon smallii</name>
    <dbReference type="NCBI Taxonomy" id="265156"/>
    <lineage>
        <taxon>Eukaryota</taxon>
        <taxon>Viridiplantae</taxon>
        <taxon>Streptophyta</taxon>
        <taxon>Embryophyta</taxon>
        <taxon>Tracheophyta</taxon>
        <taxon>Spermatophyta</taxon>
        <taxon>Magnoliopsida</taxon>
        <taxon>eudicotyledons</taxon>
        <taxon>Gunneridae</taxon>
        <taxon>Pentapetalae</taxon>
        <taxon>asterids</taxon>
        <taxon>lamiids</taxon>
        <taxon>Lamiales</taxon>
        <taxon>Plantaginaceae</taxon>
        <taxon>Cheloneae</taxon>
        <taxon>Penstemon</taxon>
    </lineage>
</organism>
<dbReference type="SUPFAM" id="SSF47769">
    <property type="entry name" value="SAM/Pointed domain"/>
    <property type="match status" value="1"/>
</dbReference>
<dbReference type="PANTHER" id="PTHR10627:SF74">
    <property type="entry name" value="OS08G0526500 PROTEIN"/>
    <property type="match status" value="1"/>
</dbReference>
<evidence type="ECO:0000259" key="3">
    <source>
        <dbReference type="PROSITE" id="PS50105"/>
    </source>
</evidence>
<dbReference type="Proteomes" id="UP001634393">
    <property type="component" value="Unassembled WGS sequence"/>
</dbReference>
<feature type="domain" description="SAM" evidence="3">
    <location>
        <begin position="264"/>
        <end position="314"/>
    </location>
</feature>
<dbReference type="Pfam" id="PF00536">
    <property type="entry name" value="SAM_1"/>
    <property type="match status" value="1"/>
</dbReference>
<sequence>MSDPTSRSRVTITLGRTGQVVKRAGSALGSSFSDALPIVGSKRSVRERLGNNVVDGSSAHFNNKRLRGDGTTARALHDTHLSKDDLRHKITHKNILKQSQNIQQKGLDLRNILSRPAQSATNTTSTRNPIPEQKDTRLRYLEQNNSIRIANVPCFRAIDTVTKAESPWTLDRLRRRSPDEALATSRRDGELKKQYSVRTYDEPKNMSEDAFESSRPTSSSSYLTKTAPPIRLMKTMGPMVAVPQPLPSSLAQKSTNLVDDHLPVDSFLRALGLEKYAVLFKAEEVDMYSLKRMTEIDLKGMGLPMLWHKRRVNG</sequence>